<dbReference type="Proteomes" id="UP000013051">
    <property type="component" value="Unassembled WGS sequence"/>
</dbReference>
<feature type="domain" description="HTH cro/C1-type" evidence="1">
    <location>
        <begin position="5"/>
        <end position="58"/>
    </location>
</feature>
<dbReference type="InterPro" id="IPR001387">
    <property type="entry name" value="Cro/C1-type_HTH"/>
</dbReference>
<accession>N9WU98</accession>
<dbReference type="Gene3D" id="1.10.260.40">
    <property type="entry name" value="lambda repressor-like DNA-binding domains"/>
    <property type="match status" value="1"/>
</dbReference>
<dbReference type="GO" id="GO:0003677">
    <property type="term" value="F:DNA binding"/>
    <property type="evidence" value="ECO:0007669"/>
    <property type="project" value="InterPro"/>
</dbReference>
<dbReference type="InterPro" id="IPR010982">
    <property type="entry name" value="Lambda_DNA-bd_dom_sf"/>
</dbReference>
<dbReference type="SUPFAM" id="SSF47413">
    <property type="entry name" value="lambda repressor-like DNA-binding domains"/>
    <property type="match status" value="1"/>
</dbReference>
<dbReference type="AlphaFoldDB" id="N9WU98"/>
<dbReference type="eggNOG" id="COG1396">
    <property type="taxonomic scope" value="Bacteria"/>
</dbReference>
<reference evidence="2 3" key="1">
    <citation type="submission" date="2013-01" db="EMBL/GenBank/DDBJ databases">
        <title>The Genome Sequence of Clostridium innocuum 2959.</title>
        <authorList>
            <consortium name="The Broad Institute Genome Sequencing Platform"/>
            <person name="Earl A."/>
            <person name="Ward D."/>
            <person name="Feldgarden M."/>
            <person name="Gevers D."/>
            <person name="Courvalin P."/>
            <person name="Lambert T."/>
            <person name="Walker B."/>
            <person name="Young S.K."/>
            <person name="Zeng Q."/>
            <person name="Gargeya S."/>
            <person name="Fitzgerald M."/>
            <person name="Haas B."/>
            <person name="Abouelleil A."/>
            <person name="Alvarado L."/>
            <person name="Arachchi H.M."/>
            <person name="Berlin A.M."/>
            <person name="Chapman S.B."/>
            <person name="Dewar J."/>
            <person name="Goldberg J."/>
            <person name="Griggs A."/>
            <person name="Gujja S."/>
            <person name="Hansen M."/>
            <person name="Howarth C."/>
            <person name="Imamovic A."/>
            <person name="Larimer J."/>
            <person name="McCowan C."/>
            <person name="Murphy C."/>
            <person name="Neiman D."/>
            <person name="Pearson M."/>
            <person name="Priest M."/>
            <person name="Roberts A."/>
            <person name="Saif S."/>
            <person name="Shea T."/>
            <person name="Sisk P."/>
            <person name="Sykes S."/>
            <person name="Wortman J."/>
            <person name="Nusbaum C."/>
            <person name="Birren B."/>
        </authorList>
    </citation>
    <scope>NUCLEOTIDE SEQUENCE [LARGE SCALE GENOMIC DNA]</scope>
    <source>
        <strain evidence="2 3">2959</strain>
    </source>
</reference>
<comment type="caution">
    <text evidence="2">The sequence shown here is derived from an EMBL/GenBank/DDBJ whole genome shotgun (WGS) entry which is preliminary data.</text>
</comment>
<evidence type="ECO:0000313" key="3">
    <source>
        <dbReference type="Proteomes" id="UP000013051"/>
    </source>
</evidence>
<evidence type="ECO:0000259" key="1">
    <source>
        <dbReference type="PROSITE" id="PS50943"/>
    </source>
</evidence>
<dbReference type="PROSITE" id="PS50943">
    <property type="entry name" value="HTH_CROC1"/>
    <property type="match status" value="1"/>
</dbReference>
<dbReference type="SMART" id="SM00530">
    <property type="entry name" value="HTH_XRE"/>
    <property type="match status" value="1"/>
</dbReference>
<dbReference type="HOGENOM" id="CLU_066192_5_1_9"/>
<dbReference type="Pfam" id="PF01381">
    <property type="entry name" value="HTH_3"/>
    <property type="match status" value="1"/>
</dbReference>
<protein>
    <recommendedName>
        <fullName evidence="1">HTH cro/C1-type domain-containing protein</fullName>
    </recommendedName>
</protein>
<dbReference type="EMBL" id="AGYV01000003">
    <property type="protein sequence ID" value="ENY87153.1"/>
    <property type="molecule type" value="Genomic_DNA"/>
</dbReference>
<dbReference type="PATRIC" id="fig|999413.4.peg.2150"/>
<sequence length="122" mass="14252">MKDRIKLLRRTLGLTQNEFGEKIGATRDAIAAYERGVAVKEPIIKLICKEFNVDYFWLTEGADVDMFTAFPETILDEVVEEFKLDKEDRALLETYLEASHEQRKALQNFFQTFAKKLQKDEE</sequence>
<name>N9WU98_CLOIN</name>
<dbReference type="CDD" id="cd00093">
    <property type="entry name" value="HTH_XRE"/>
    <property type="match status" value="1"/>
</dbReference>
<organism evidence="2 3">
    <name type="scientific">[Clostridium] innocuum 2959</name>
    <dbReference type="NCBI Taxonomy" id="999413"/>
    <lineage>
        <taxon>Bacteria</taxon>
        <taxon>Bacillati</taxon>
        <taxon>Bacillota</taxon>
        <taxon>Clostridia</taxon>
        <taxon>Eubacteriales</taxon>
        <taxon>Clostridiaceae</taxon>
        <taxon>Clostridium</taxon>
    </lineage>
</organism>
<gene>
    <name evidence="2" type="ORF">HMPREF1094_02044</name>
</gene>
<evidence type="ECO:0000313" key="2">
    <source>
        <dbReference type="EMBL" id="ENY87153.1"/>
    </source>
</evidence>
<proteinExistence type="predicted"/>
<dbReference type="RefSeq" id="WP_002607727.1">
    <property type="nucleotide sequence ID" value="NZ_KB850943.1"/>
</dbReference>
<keyword evidence="3" id="KW-1185">Reference proteome</keyword>